<dbReference type="AlphaFoldDB" id="A0AAV5SSZ4"/>
<evidence type="ECO:0000313" key="3">
    <source>
        <dbReference type="EMBL" id="GMS85912.1"/>
    </source>
</evidence>
<organism evidence="3 4">
    <name type="scientific">Pristionchus entomophagus</name>
    <dbReference type="NCBI Taxonomy" id="358040"/>
    <lineage>
        <taxon>Eukaryota</taxon>
        <taxon>Metazoa</taxon>
        <taxon>Ecdysozoa</taxon>
        <taxon>Nematoda</taxon>
        <taxon>Chromadorea</taxon>
        <taxon>Rhabditida</taxon>
        <taxon>Rhabditina</taxon>
        <taxon>Diplogasteromorpha</taxon>
        <taxon>Diplogasteroidea</taxon>
        <taxon>Neodiplogasteridae</taxon>
        <taxon>Pristionchus</taxon>
    </lineage>
</organism>
<protein>
    <recommendedName>
        <fullName evidence="2">Fucosyltransferase N-terminal domain-containing protein</fullName>
    </recommendedName>
</protein>
<feature type="chain" id="PRO_5043316141" description="Fucosyltransferase N-terminal domain-containing protein" evidence="1">
    <location>
        <begin position="21"/>
        <end position="131"/>
    </location>
</feature>
<keyword evidence="1" id="KW-0732">Signal</keyword>
<evidence type="ECO:0000313" key="4">
    <source>
        <dbReference type="Proteomes" id="UP001432027"/>
    </source>
</evidence>
<feature type="non-terminal residue" evidence="3">
    <location>
        <position position="1"/>
    </location>
</feature>
<feature type="domain" description="Fucosyltransferase N-terminal" evidence="2">
    <location>
        <begin position="42"/>
        <end position="121"/>
    </location>
</feature>
<dbReference type="InterPro" id="IPR031481">
    <property type="entry name" value="Glyco_tran_10_N"/>
</dbReference>
<sequence>SVLQLVLIALLFIFISQVDPGRLDFRLISSKLLNTSEERRIPKILAWTPYFSARLDERIRTSDQCPFQCEVYNRSELSEDDADVIVFHFRDLHEHLPLPKNRRPSQIYVSFLFEAPAHAGNAVNIRKVGFT</sequence>
<comment type="caution">
    <text evidence="3">The sequence shown here is derived from an EMBL/GenBank/DDBJ whole genome shotgun (WGS) entry which is preliminary data.</text>
</comment>
<dbReference type="Proteomes" id="UP001432027">
    <property type="component" value="Unassembled WGS sequence"/>
</dbReference>
<dbReference type="SUPFAM" id="SSF53756">
    <property type="entry name" value="UDP-Glycosyltransferase/glycogen phosphorylase"/>
    <property type="match status" value="1"/>
</dbReference>
<evidence type="ECO:0000259" key="2">
    <source>
        <dbReference type="Pfam" id="PF17039"/>
    </source>
</evidence>
<name>A0AAV5SSZ4_9BILA</name>
<accession>A0AAV5SSZ4</accession>
<keyword evidence="4" id="KW-1185">Reference proteome</keyword>
<evidence type="ECO:0000256" key="1">
    <source>
        <dbReference type="SAM" id="SignalP"/>
    </source>
</evidence>
<dbReference type="EMBL" id="BTSX01000002">
    <property type="protein sequence ID" value="GMS85912.1"/>
    <property type="molecule type" value="Genomic_DNA"/>
</dbReference>
<gene>
    <name evidence="3" type="ORF">PENTCL1PPCAC_8085</name>
</gene>
<dbReference type="Pfam" id="PF17039">
    <property type="entry name" value="Glyco_tran_10_N"/>
    <property type="match status" value="1"/>
</dbReference>
<reference evidence="3" key="1">
    <citation type="submission" date="2023-10" db="EMBL/GenBank/DDBJ databases">
        <title>Genome assembly of Pristionchus species.</title>
        <authorList>
            <person name="Yoshida K."/>
            <person name="Sommer R.J."/>
        </authorList>
    </citation>
    <scope>NUCLEOTIDE SEQUENCE</scope>
    <source>
        <strain evidence="3">RS0144</strain>
    </source>
</reference>
<proteinExistence type="predicted"/>
<feature type="signal peptide" evidence="1">
    <location>
        <begin position="1"/>
        <end position="20"/>
    </location>
</feature>